<accession>A0A3B0XBT7</accession>
<name>A0A3B0XBT7_9ZZZZ</name>
<evidence type="ECO:0000313" key="1">
    <source>
        <dbReference type="EMBL" id="VAW60882.1"/>
    </source>
</evidence>
<dbReference type="AlphaFoldDB" id="A0A3B0XBT7"/>
<proteinExistence type="predicted"/>
<organism evidence="1">
    <name type="scientific">hydrothermal vent metagenome</name>
    <dbReference type="NCBI Taxonomy" id="652676"/>
    <lineage>
        <taxon>unclassified sequences</taxon>
        <taxon>metagenomes</taxon>
        <taxon>ecological metagenomes</taxon>
    </lineage>
</organism>
<gene>
    <name evidence="1" type="ORF">MNBD_GAMMA08-888</name>
</gene>
<reference evidence="1" key="1">
    <citation type="submission" date="2018-06" db="EMBL/GenBank/DDBJ databases">
        <authorList>
            <person name="Zhirakovskaya E."/>
        </authorList>
    </citation>
    <scope>NUCLEOTIDE SEQUENCE</scope>
</reference>
<sequence>MGGLLSEPENITSINSALSALNKNWYAGITVSGKGLAADKTINNCREYFDASKQGLKPVKEFERSAYYEFAIMCVAAKSITSAVPASISFLRDFVLNKESLKKLPKAFSFKTSEAEYKKILDNKELISWHDVGFISEVKDIKPDSAVFKSEGAQQKISFIAKADFNRDGIEDLLISSKDSVIGGSYLSIRMFLITRLGLGEEFILLKAY</sequence>
<protein>
    <submittedName>
        <fullName evidence="1">Uncharacterized protein</fullName>
    </submittedName>
</protein>
<dbReference type="EMBL" id="UOFH01000166">
    <property type="protein sequence ID" value="VAW60882.1"/>
    <property type="molecule type" value="Genomic_DNA"/>
</dbReference>